<dbReference type="EMBL" id="JBHLTG010000007">
    <property type="protein sequence ID" value="MFC0681157.1"/>
    <property type="molecule type" value="Genomic_DNA"/>
</dbReference>
<feature type="domain" description="NodB homology" evidence="4">
    <location>
        <begin position="60"/>
        <end position="237"/>
    </location>
</feature>
<dbReference type="GO" id="GO:0016787">
    <property type="term" value="F:hydrolase activity"/>
    <property type="evidence" value="ECO:0007669"/>
    <property type="project" value="UniProtKB-KW"/>
</dbReference>
<keyword evidence="1" id="KW-0479">Metal-binding</keyword>
<feature type="chain" id="PRO_5046594637" evidence="3">
    <location>
        <begin position="29"/>
        <end position="254"/>
    </location>
</feature>
<dbReference type="Pfam" id="PF01522">
    <property type="entry name" value="Polysacc_deac_1"/>
    <property type="match status" value="1"/>
</dbReference>
<evidence type="ECO:0000313" key="6">
    <source>
        <dbReference type="Proteomes" id="UP001589896"/>
    </source>
</evidence>
<organism evidence="5 6">
    <name type="scientific">Lysobacter korlensis</name>
    <dbReference type="NCBI Taxonomy" id="553636"/>
    <lineage>
        <taxon>Bacteria</taxon>
        <taxon>Pseudomonadati</taxon>
        <taxon>Pseudomonadota</taxon>
        <taxon>Gammaproteobacteria</taxon>
        <taxon>Lysobacterales</taxon>
        <taxon>Lysobacteraceae</taxon>
        <taxon>Lysobacter</taxon>
    </lineage>
</organism>
<protein>
    <submittedName>
        <fullName evidence="5">Polysaccharide deacetylase family protein</fullName>
        <ecNumber evidence="5">3.-.-.-</ecNumber>
    </submittedName>
</protein>
<proteinExistence type="predicted"/>
<keyword evidence="3" id="KW-0732">Signal</keyword>
<comment type="caution">
    <text evidence="5">The sequence shown here is derived from an EMBL/GenBank/DDBJ whole genome shotgun (WGS) entry which is preliminary data.</text>
</comment>
<evidence type="ECO:0000256" key="1">
    <source>
        <dbReference type="ARBA" id="ARBA00022723"/>
    </source>
</evidence>
<keyword evidence="6" id="KW-1185">Reference proteome</keyword>
<name>A0ABV6RW04_9GAMM</name>
<dbReference type="InterPro" id="IPR050248">
    <property type="entry name" value="Polysacc_deacetylase_ArnD"/>
</dbReference>
<evidence type="ECO:0000256" key="3">
    <source>
        <dbReference type="SAM" id="SignalP"/>
    </source>
</evidence>
<sequence>MWKRLAVRTAVVAMVGAALCLTPAPAGASPGLAADPAIASSPNVTAAATYTNSRCGNTSGRVLLTFDDWAYGDPYRATRIGGNLRAKGIRAAFFLINEHASKYPDIVATLRQQGHWVANHTWSHPNLTTLSDSSMRWQISNGVTSNRLRPPGGAYDSRVSSIASGLGYRICMWTIDTLDWQYVDGARRSAMSIRARINGASWSAKSSGGILGHLSTKYPDALPGIISDLHGQGLLFCHNRGPVGVNMPFPLTCT</sequence>
<accession>A0ABV6RW04</accession>
<dbReference type="Proteomes" id="UP001589896">
    <property type="component" value="Unassembled WGS sequence"/>
</dbReference>
<dbReference type="InterPro" id="IPR002509">
    <property type="entry name" value="NODB_dom"/>
</dbReference>
<dbReference type="InterPro" id="IPR011330">
    <property type="entry name" value="Glyco_hydro/deAcase_b/a-brl"/>
</dbReference>
<feature type="signal peptide" evidence="3">
    <location>
        <begin position="1"/>
        <end position="28"/>
    </location>
</feature>
<dbReference type="EC" id="3.-.-.-" evidence="5"/>
<dbReference type="SUPFAM" id="SSF88713">
    <property type="entry name" value="Glycoside hydrolase/deacetylase"/>
    <property type="match status" value="1"/>
</dbReference>
<dbReference type="PANTHER" id="PTHR10587:SF133">
    <property type="entry name" value="CHITIN DEACETYLASE 1-RELATED"/>
    <property type="match status" value="1"/>
</dbReference>
<reference evidence="5 6" key="1">
    <citation type="submission" date="2024-09" db="EMBL/GenBank/DDBJ databases">
        <authorList>
            <person name="Sun Q."/>
            <person name="Mori K."/>
        </authorList>
    </citation>
    <scope>NUCLEOTIDE SEQUENCE [LARGE SCALE GENOMIC DNA]</scope>
    <source>
        <strain evidence="5 6">KCTC 23076</strain>
    </source>
</reference>
<dbReference type="CDD" id="cd10917">
    <property type="entry name" value="CE4_NodB_like_6s_7s"/>
    <property type="match status" value="1"/>
</dbReference>
<gene>
    <name evidence="5" type="ORF">ACFFGH_25290</name>
</gene>
<keyword evidence="2 5" id="KW-0378">Hydrolase</keyword>
<dbReference type="RefSeq" id="WP_386673517.1">
    <property type="nucleotide sequence ID" value="NZ_JBHLTG010000007.1"/>
</dbReference>
<dbReference type="Gene3D" id="3.20.20.370">
    <property type="entry name" value="Glycoside hydrolase/deacetylase"/>
    <property type="match status" value="1"/>
</dbReference>
<dbReference type="PROSITE" id="PS51677">
    <property type="entry name" value="NODB"/>
    <property type="match status" value="1"/>
</dbReference>
<dbReference type="PANTHER" id="PTHR10587">
    <property type="entry name" value="GLYCOSYL TRANSFERASE-RELATED"/>
    <property type="match status" value="1"/>
</dbReference>
<evidence type="ECO:0000259" key="4">
    <source>
        <dbReference type="PROSITE" id="PS51677"/>
    </source>
</evidence>
<evidence type="ECO:0000313" key="5">
    <source>
        <dbReference type="EMBL" id="MFC0681157.1"/>
    </source>
</evidence>
<evidence type="ECO:0000256" key="2">
    <source>
        <dbReference type="ARBA" id="ARBA00022801"/>
    </source>
</evidence>